<dbReference type="InterPro" id="IPR004360">
    <property type="entry name" value="Glyas_Fos-R_dOase_dom"/>
</dbReference>
<dbReference type="SUPFAM" id="SSF54593">
    <property type="entry name" value="Glyoxalase/Bleomycin resistance protein/Dihydroxybiphenyl dioxygenase"/>
    <property type="match status" value="1"/>
</dbReference>
<keyword evidence="3" id="KW-1185">Reference proteome</keyword>
<evidence type="ECO:0000259" key="1">
    <source>
        <dbReference type="PROSITE" id="PS51819"/>
    </source>
</evidence>
<dbReference type="KEGG" id="sfk:KY5_2604c"/>
<organism evidence="2 3">
    <name type="scientific">Streptomyces formicae</name>
    <dbReference type="NCBI Taxonomy" id="1616117"/>
    <lineage>
        <taxon>Bacteria</taxon>
        <taxon>Bacillati</taxon>
        <taxon>Actinomycetota</taxon>
        <taxon>Actinomycetes</taxon>
        <taxon>Kitasatosporales</taxon>
        <taxon>Streptomycetaceae</taxon>
        <taxon>Streptomyces</taxon>
    </lineage>
</organism>
<reference evidence="2 3" key="1">
    <citation type="submission" date="2017-08" db="EMBL/GenBank/DDBJ databases">
        <title>Complete Genome Sequence of Streptomyces formicae KY5, the formicamycin producer.</title>
        <authorList>
            <person name="Holmes N.A."/>
            <person name="Devine R."/>
            <person name="Qin Z."/>
            <person name="Seipke R.F."/>
            <person name="Wilkinson B."/>
            <person name="Hutchings M.I."/>
        </authorList>
    </citation>
    <scope>NUCLEOTIDE SEQUENCE [LARGE SCALE GENOMIC DNA]</scope>
    <source>
        <strain evidence="2 3">KY5</strain>
    </source>
</reference>
<feature type="domain" description="VOC" evidence="1">
    <location>
        <begin position="21"/>
        <end position="155"/>
    </location>
</feature>
<dbReference type="Proteomes" id="UP000221011">
    <property type="component" value="Chromosome"/>
</dbReference>
<dbReference type="AlphaFoldDB" id="A0A291Q7P3"/>
<protein>
    <submittedName>
        <fullName evidence="2">Glyoxalase family protein</fullName>
    </submittedName>
</protein>
<gene>
    <name evidence="2" type="ORF">KY5_2604c</name>
</gene>
<name>A0A291Q7P3_9ACTN</name>
<evidence type="ECO:0000313" key="3">
    <source>
        <dbReference type="Proteomes" id="UP000221011"/>
    </source>
</evidence>
<evidence type="ECO:0000313" key="2">
    <source>
        <dbReference type="EMBL" id="ATL27622.1"/>
    </source>
</evidence>
<proteinExistence type="predicted"/>
<dbReference type="CDD" id="cd06587">
    <property type="entry name" value="VOC"/>
    <property type="match status" value="1"/>
</dbReference>
<sequence length="189" mass="21463">MTQTMTEPRTELNASRTQPLRLHHHAWITDDQEANRHFYEDVIGLPLVATWTEREVLSGAERAYCHTLYGLADGSALAFFQFADPKDQEEFKTGINTTPLRHIAFKVEAETQDAIRERVTAADYPQANPHVLDHGFCVSLYITDPNGLILEFAVDHPDVEKIDAERRATAHADLGRWLAGDHTSNNNWR</sequence>
<dbReference type="EMBL" id="CP022685">
    <property type="protein sequence ID" value="ATL27622.1"/>
    <property type="molecule type" value="Genomic_DNA"/>
</dbReference>
<dbReference type="InterPro" id="IPR029068">
    <property type="entry name" value="Glyas_Bleomycin-R_OHBP_Dase"/>
</dbReference>
<dbReference type="Gene3D" id="3.10.180.10">
    <property type="entry name" value="2,3-Dihydroxybiphenyl 1,2-Dioxygenase, domain 1"/>
    <property type="match status" value="1"/>
</dbReference>
<dbReference type="Pfam" id="PF00903">
    <property type="entry name" value="Glyoxalase"/>
    <property type="match status" value="1"/>
</dbReference>
<dbReference type="RefSeq" id="WP_098242416.1">
    <property type="nucleotide sequence ID" value="NZ_CP022685.1"/>
</dbReference>
<accession>A0A291Q7P3</accession>
<dbReference type="InterPro" id="IPR037523">
    <property type="entry name" value="VOC_core"/>
</dbReference>
<dbReference type="PROSITE" id="PS51819">
    <property type="entry name" value="VOC"/>
    <property type="match status" value="1"/>
</dbReference>